<dbReference type="Pfam" id="PF13377">
    <property type="entry name" value="Peripla_BP_3"/>
    <property type="match status" value="1"/>
</dbReference>
<dbReference type="SMART" id="SM00354">
    <property type="entry name" value="HTH_LACI"/>
    <property type="match status" value="1"/>
</dbReference>
<dbReference type="PANTHER" id="PTHR30146:SF148">
    <property type="entry name" value="HTH-TYPE TRANSCRIPTIONAL REPRESSOR PURR-RELATED"/>
    <property type="match status" value="1"/>
</dbReference>
<keyword evidence="1" id="KW-0678">Repressor</keyword>
<evidence type="ECO:0000313" key="6">
    <source>
        <dbReference type="EMBL" id="GHA24986.1"/>
    </source>
</evidence>
<dbReference type="GO" id="GO:0000976">
    <property type="term" value="F:transcription cis-regulatory region binding"/>
    <property type="evidence" value="ECO:0007669"/>
    <property type="project" value="TreeGrafter"/>
</dbReference>
<organism evidence="6 7">
    <name type="scientific">Devosia pacifica</name>
    <dbReference type="NCBI Taxonomy" id="1335967"/>
    <lineage>
        <taxon>Bacteria</taxon>
        <taxon>Pseudomonadati</taxon>
        <taxon>Pseudomonadota</taxon>
        <taxon>Alphaproteobacteria</taxon>
        <taxon>Hyphomicrobiales</taxon>
        <taxon>Devosiaceae</taxon>
        <taxon>Devosia</taxon>
    </lineage>
</organism>
<dbReference type="CDD" id="cd01392">
    <property type="entry name" value="HTH_LacI"/>
    <property type="match status" value="1"/>
</dbReference>
<dbReference type="Gene3D" id="3.40.50.2300">
    <property type="match status" value="2"/>
</dbReference>
<reference evidence="6" key="1">
    <citation type="journal article" date="2014" name="Int. J. Syst. Evol. Microbiol.">
        <title>Complete genome sequence of Corynebacterium casei LMG S-19264T (=DSM 44701T), isolated from a smear-ripened cheese.</title>
        <authorList>
            <consortium name="US DOE Joint Genome Institute (JGI-PGF)"/>
            <person name="Walter F."/>
            <person name="Albersmeier A."/>
            <person name="Kalinowski J."/>
            <person name="Ruckert C."/>
        </authorList>
    </citation>
    <scope>NUCLEOTIDE SEQUENCE</scope>
    <source>
        <strain evidence="6">KCTC 32437</strain>
    </source>
</reference>
<evidence type="ECO:0000313" key="7">
    <source>
        <dbReference type="Proteomes" id="UP000646579"/>
    </source>
</evidence>
<dbReference type="EMBL" id="BMZE01000002">
    <property type="protein sequence ID" value="GHA24986.1"/>
    <property type="molecule type" value="Genomic_DNA"/>
</dbReference>
<dbReference type="AlphaFoldDB" id="A0A918S5U6"/>
<evidence type="ECO:0000256" key="1">
    <source>
        <dbReference type="ARBA" id="ARBA00022491"/>
    </source>
</evidence>
<dbReference type="Pfam" id="PF00356">
    <property type="entry name" value="LacI"/>
    <property type="match status" value="1"/>
</dbReference>
<dbReference type="GO" id="GO:0003700">
    <property type="term" value="F:DNA-binding transcription factor activity"/>
    <property type="evidence" value="ECO:0007669"/>
    <property type="project" value="TreeGrafter"/>
</dbReference>
<dbReference type="Gene3D" id="1.10.260.40">
    <property type="entry name" value="lambda repressor-like DNA-binding domains"/>
    <property type="match status" value="1"/>
</dbReference>
<dbReference type="InterPro" id="IPR000843">
    <property type="entry name" value="HTH_LacI"/>
</dbReference>
<keyword evidence="4" id="KW-0804">Transcription</keyword>
<dbReference type="InterPro" id="IPR010982">
    <property type="entry name" value="Lambda_DNA-bd_dom_sf"/>
</dbReference>
<gene>
    <name evidence="6" type="ORF">GCM10007989_20810</name>
</gene>
<dbReference type="SUPFAM" id="SSF47413">
    <property type="entry name" value="lambda repressor-like DNA-binding domains"/>
    <property type="match status" value="1"/>
</dbReference>
<sequence>MTEDGLKRRPKRATMSEVARRAGVSQATVSLVLNDTGGVRVNADTRARVRQVADEIGYHVWRRSPVGSGSIRTIGFLIDDITSSALTTSSIEAARAAAWENNCVLTVLPTHGESQLERAAIKLLFAQRLVGVIYGAFYTKEVSLPKQLRTASVVLLNCFSADPNVTSFIPRHEEGAYDMTTRLIAAGHRRIAVINGTSSMLAAVQRFEGYRRAMESAQLEIDEDLVAEGNFSLSGAQRMTERFLMLDRPPTAIFCASDKMAIGAYEALKSAGLSLPLDMSVVGFDDDPMGQFLSPPLTTVRVPHAQMGRQAVEFLIDKYNRAEQRVPPGKSLLACPLVERESLVSPKGSKR</sequence>
<dbReference type="SUPFAM" id="SSF53822">
    <property type="entry name" value="Periplasmic binding protein-like I"/>
    <property type="match status" value="1"/>
</dbReference>
<evidence type="ECO:0000256" key="3">
    <source>
        <dbReference type="ARBA" id="ARBA00023125"/>
    </source>
</evidence>
<dbReference type="Proteomes" id="UP000646579">
    <property type="component" value="Unassembled WGS sequence"/>
</dbReference>
<dbReference type="CDD" id="cd06288">
    <property type="entry name" value="PBP1_sucrose_transcription_regulator"/>
    <property type="match status" value="1"/>
</dbReference>
<name>A0A918S5U6_9HYPH</name>
<comment type="caution">
    <text evidence="6">The sequence shown here is derived from an EMBL/GenBank/DDBJ whole genome shotgun (WGS) entry which is preliminary data.</text>
</comment>
<evidence type="ECO:0000256" key="4">
    <source>
        <dbReference type="ARBA" id="ARBA00023163"/>
    </source>
</evidence>
<dbReference type="InterPro" id="IPR028082">
    <property type="entry name" value="Peripla_BP_I"/>
</dbReference>
<protein>
    <submittedName>
        <fullName evidence="6">LacI family transcriptional regulator</fullName>
    </submittedName>
</protein>
<accession>A0A918S5U6</accession>
<keyword evidence="7" id="KW-1185">Reference proteome</keyword>
<keyword evidence="3" id="KW-0238">DNA-binding</keyword>
<proteinExistence type="predicted"/>
<keyword evidence="2" id="KW-0805">Transcription regulation</keyword>
<evidence type="ECO:0000259" key="5">
    <source>
        <dbReference type="PROSITE" id="PS50932"/>
    </source>
</evidence>
<evidence type="ECO:0000256" key="2">
    <source>
        <dbReference type="ARBA" id="ARBA00023015"/>
    </source>
</evidence>
<dbReference type="InterPro" id="IPR046335">
    <property type="entry name" value="LacI/GalR-like_sensor"/>
</dbReference>
<dbReference type="PROSITE" id="PS00356">
    <property type="entry name" value="HTH_LACI_1"/>
    <property type="match status" value="1"/>
</dbReference>
<dbReference type="PROSITE" id="PS50932">
    <property type="entry name" value="HTH_LACI_2"/>
    <property type="match status" value="1"/>
</dbReference>
<feature type="domain" description="HTH lacI-type" evidence="5">
    <location>
        <begin position="13"/>
        <end position="72"/>
    </location>
</feature>
<reference evidence="6" key="2">
    <citation type="submission" date="2020-09" db="EMBL/GenBank/DDBJ databases">
        <authorList>
            <person name="Sun Q."/>
            <person name="Kim S."/>
        </authorList>
    </citation>
    <scope>NUCLEOTIDE SEQUENCE</scope>
    <source>
        <strain evidence="6">KCTC 32437</strain>
    </source>
</reference>
<dbReference type="PANTHER" id="PTHR30146">
    <property type="entry name" value="LACI-RELATED TRANSCRIPTIONAL REPRESSOR"/>
    <property type="match status" value="1"/>
</dbReference>